<keyword evidence="6" id="KW-1185">Reference proteome</keyword>
<dbReference type="PANTHER" id="PTHR13375">
    <property type="entry name" value="FMS INTERACTING PROTEIN"/>
    <property type="match status" value="1"/>
</dbReference>
<evidence type="ECO:0000313" key="5">
    <source>
        <dbReference type="EMBL" id="CAB4006284.1"/>
    </source>
</evidence>
<dbReference type="OrthoDB" id="20582at2759"/>
<gene>
    <name evidence="5" type="ORF">PACLA_8A069986</name>
</gene>
<evidence type="ECO:0000256" key="1">
    <source>
        <dbReference type="ARBA" id="ARBA00004123"/>
    </source>
</evidence>
<comment type="caution">
    <text evidence="5">The sequence shown here is derived from an EMBL/GenBank/DDBJ whole genome shotgun (WGS) entry which is preliminary data.</text>
</comment>
<dbReference type="InterPro" id="IPR019163">
    <property type="entry name" value="THO_Thoc5"/>
</dbReference>
<dbReference type="AlphaFoldDB" id="A0A7D9II05"/>
<sequence length="458" mass="52281">ATSPIQEFLGVQLESKRLQYQTAKYLPRPLYVLFVQSMAYQEACDPQLKVEIIGDVEAAKAAIDDKPGVVDVDFEEKNEKNEEDEAEEQPKKRHHRRTTEELCAEEKIKTSLKKHPLQVQFELICKDEVKSVLLFSYIQALNIVTVTVSVQYMQQETQPVFSGRSLLSADSVLTCLFPQDFGDVTPNPANHYQLNNLGVKDVAFHKLNVGHPYIWVQRICGLDFPPLDSETHETQPVQPSVSASHMERTVQAIKTRVLTRISLQSQLHSLESLNIQLSQEGRRLFPVKTLSKLESWTPLTTSDFSELSFVDHSTQVECITENDLLYVATFSKDKVKLKAAVIVLSDYPVRPPLFTLAVSSNGSYIKNDYIRALETEVNVFYEELFTGDCEDNILSNQLRRLQMCFDVYNDTKAADKHDLPNHEFLILRTKRGRDRSLALHFDQNHGCFTHRCKEINSS</sequence>
<dbReference type="Proteomes" id="UP001152795">
    <property type="component" value="Unassembled WGS sequence"/>
</dbReference>
<proteinExistence type="inferred from homology"/>
<comment type="subcellular location">
    <subcellularLocation>
        <location evidence="1">Nucleus</location>
    </subcellularLocation>
</comment>
<dbReference type="GO" id="GO:0006406">
    <property type="term" value="P:mRNA export from nucleus"/>
    <property type="evidence" value="ECO:0007669"/>
    <property type="project" value="TreeGrafter"/>
</dbReference>
<feature type="region of interest" description="Disordered" evidence="4">
    <location>
        <begin position="76"/>
        <end position="99"/>
    </location>
</feature>
<accession>A0A7D9II05</accession>
<evidence type="ECO:0000256" key="3">
    <source>
        <dbReference type="ARBA" id="ARBA00023242"/>
    </source>
</evidence>
<dbReference type="EMBL" id="CACRXK020005466">
    <property type="protein sequence ID" value="CAB4006284.1"/>
    <property type="molecule type" value="Genomic_DNA"/>
</dbReference>
<dbReference type="Pfam" id="PF09766">
    <property type="entry name" value="FmiP_Thoc5"/>
    <property type="match status" value="1"/>
</dbReference>
<evidence type="ECO:0000313" key="6">
    <source>
        <dbReference type="Proteomes" id="UP001152795"/>
    </source>
</evidence>
<protein>
    <submittedName>
        <fullName evidence="5">Uncharacterized protein</fullName>
    </submittedName>
</protein>
<comment type="similarity">
    <text evidence="2">Belongs to the THOC5 family.</text>
</comment>
<evidence type="ECO:0000256" key="4">
    <source>
        <dbReference type="SAM" id="MobiDB-lite"/>
    </source>
</evidence>
<organism evidence="5 6">
    <name type="scientific">Paramuricea clavata</name>
    <name type="common">Red gorgonian</name>
    <name type="synonym">Violescent sea-whip</name>
    <dbReference type="NCBI Taxonomy" id="317549"/>
    <lineage>
        <taxon>Eukaryota</taxon>
        <taxon>Metazoa</taxon>
        <taxon>Cnidaria</taxon>
        <taxon>Anthozoa</taxon>
        <taxon>Octocorallia</taxon>
        <taxon>Malacalcyonacea</taxon>
        <taxon>Plexauridae</taxon>
        <taxon>Paramuricea</taxon>
    </lineage>
</organism>
<feature type="non-terminal residue" evidence="5">
    <location>
        <position position="1"/>
    </location>
</feature>
<reference evidence="5" key="1">
    <citation type="submission" date="2020-04" db="EMBL/GenBank/DDBJ databases">
        <authorList>
            <person name="Alioto T."/>
            <person name="Alioto T."/>
            <person name="Gomez Garrido J."/>
        </authorList>
    </citation>
    <scope>NUCLEOTIDE SEQUENCE</scope>
    <source>
        <strain evidence="5">A484AB</strain>
    </source>
</reference>
<name>A0A7D9II05_PARCT</name>
<evidence type="ECO:0000256" key="2">
    <source>
        <dbReference type="ARBA" id="ARBA00008044"/>
    </source>
</evidence>
<dbReference type="GO" id="GO:0000445">
    <property type="term" value="C:THO complex part of transcription export complex"/>
    <property type="evidence" value="ECO:0007669"/>
    <property type="project" value="TreeGrafter"/>
</dbReference>
<dbReference type="PANTHER" id="PTHR13375:SF3">
    <property type="entry name" value="THO COMPLEX SUBUNIT 5 HOMOLOG"/>
    <property type="match status" value="1"/>
</dbReference>
<keyword evidence="3" id="KW-0539">Nucleus</keyword>
<dbReference type="GO" id="GO:0003729">
    <property type="term" value="F:mRNA binding"/>
    <property type="evidence" value="ECO:0007669"/>
    <property type="project" value="TreeGrafter"/>
</dbReference>